<feature type="region of interest" description="Disordered" evidence="7">
    <location>
        <begin position="460"/>
        <end position="545"/>
    </location>
</feature>
<reference evidence="9" key="1">
    <citation type="journal article" date="2023" name="G3 (Bethesda)">
        <title>Whole genome assembly and annotation of the endangered Caribbean coral Acropora cervicornis.</title>
        <authorList>
            <person name="Selwyn J.D."/>
            <person name="Vollmer S.V."/>
        </authorList>
    </citation>
    <scope>NUCLEOTIDE SEQUENCE</scope>
    <source>
        <strain evidence="9">K2</strain>
    </source>
</reference>
<dbReference type="PANTHER" id="PTHR37984:SF8">
    <property type="entry name" value="CCHC-TYPE DOMAIN-CONTAINING PROTEIN"/>
    <property type="match status" value="1"/>
</dbReference>
<sequence length="545" mass="62892">MAITWSCDKFDQYLYGRDVVNIETDHEPLKSVFKKEIHKSPKRLQRMRLALQKYNLDVQYKKGTLMHIADALSRAYLKTTDGAQTEFCEIRALETVDHEEHIQIEPLKRDVFREQIASDSDIQELIRVIKSGWPERKKCPPAVQPYYDERSELIESKGLVFRGEQLVVPLSLRKDMLSQLHRSHIGIGGCIRRAREILYWPRMNAEIRDFVSRCTICQMYPPAQKIAADLFVIGQQTFLIMVDYWSNFFEVVEIHRKTAQTVITQLKVQFARHGIPEVLISDNGPEFDNQEFKNFSTDWQFEHRTSSPRYPQANGKVENVVKTCKGLLLKAKEDKRDPLLAILAWRNTPSEGFSTSPVQRLMGRRTHTLLPTAENLLQPNSDLKTTARSLAARKRQQCKQYNCGTKNVVPLKVGEVIRMKLPGEQKWSLGRCSRLLGRRSYEVEVDGRCFRRNRRQLRSTLESSPVPSCNNEEPHQTENENRSPVLPEPVPDQCQTPLAPEIEENDTLSPAHSVPESTEPVSALAPRRSGRTRRTPTWLEDYDLC</sequence>
<keyword evidence="2" id="KW-0548">Nucleotidyltransferase</keyword>
<dbReference type="GO" id="GO:0003676">
    <property type="term" value="F:nucleic acid binding"/>
    <property type="evidence" value="ECO:0007669"/>
    <property type="project" value="InterPro"/>
</dbReference>
<feature type="compositionally biased region" description="Polar residues" evidence="7">
    <location>
        <begin position="460"/>
        <end position="471"/>
    </location>
</feature>
<dbReference type="GO" id="GO:0016787">
    <property type="term" value="F:hydrolase activity"/>
    <property type="evidence" value="ECO:0007669"/>
    <property type="project" value="UniProtKB-KW"/>
</dbReference>
<evidence type="ECO:0000256" key="3">
    <source>
        <dbReference type="ARBA" id="ARBA00022722"/>
    </source>
</evidence>
<evidence type="ECO:0000313" key="10">
    <source>
        <dbReference type="Proteomes" id="UP001249851"/>
    </source>
</evidence>
<keyword evidence="5" id="KW-0378">Hydrolase</keyword>
<evidence type="ECO:0000256" key="5">
    <source>
        <dbReference type="ARBA" id="ARBA00022801"/>
    </source>
</evidence>
<dbReference type="PROSITE" id="PS50994">
    <property type="entry name" value="INTEGRASE"/>
    <property type="match status" value="1"/>
</dbReference>
<protein>
    <recommendedName>
        <fullName evidence="8">Integrase catalytic domain-containing protein</fullName>
    </recommendedName>
</protein>
<dbReference type="Pfam" id="PF17917">
    <property type="entry name" value="RT_RNaseH"/>
    <property type="match status" value="1"/>
</dbReference>
<reference evidence="9" key="2">
    <citation type="journal article" date="2023" name="Science">
        <title>Genomic signatures of disease resistance in endangered staghorn corals.</title>
        <authorList>
            <person name="Vollmer S.V."/>
            <person name="Selwyn J.D."/>
            <person name="Despard B.A."/>
            <person name="Roesel C.L."/>
        </authorList>
    </citation>
    <scope>NUCLEOTIDE SEQUENCE</scope>
    <source>
        <strain evidence="9">K2</strain>
    </source>
</reference>
<evidence type="ECO:0000313" key="9">
    <source>
        <dbReference type="EMBL" id="KAK2556143.1"/>
    </source>
</evidence>
<dbReference type="GO" id="GO:0004519">
    <property type="term" value="F:endonuclease activity"/>
    <property type="evidence" value="ECO:0007669"/>
    <property type="project" value="UniProtKB-KW"/>
</dbReference>
<keyword evidence="4" id="KW-0255">Endonuclease</keyword>
<accession>A0AAD9V001</accession>
<dbReference type="FunFam" id="3.30.420.10:FF:000063">
    <property type="entry name" value="Retrovirus-related Pol polyprotein from transposon 297-like Protein"/>
    <property type="match status" value="1"/>
</dbReference>
<feature type="compositionally biased region" description="Polar residues" evidence="7">
    <location>
        <begin position="507"/>
        <end position="520"/>
    </location>
</feature>
<dbReference type="InterPro" id="IPR001584">
    <property type="entry name" value="Integrase_cat-core"/>
</dbReference>
<evidence type="ECO:0000259" key="8">
    <source>
        <dbReference type="PROSITE" id="PS50994"/>
    </source>
</evidence>
<keyword evidence="1" id="KW-0808">Transferase</keyword>
<dbReference type="GO" id="GO:0015074">
    <property type="term" value="P:DNA integration"/>
    <property type="evidence" value="ECO:0007669"/>
    <property type="project" value="InterPro"/>
</dbReference>
<dbReference type="Gene3D" id="3.30.420.10">
    <property type="entry name" value="Ribonuclease H-like superfamily/Ribonuclease H"/>
    <property type="match status" value="1"/>
</dbReference>
<gene>
    <name evidence="9" type="ORF">P5673_021722</name>
</gene>
<dbReference type="InterPro" id="IPR012337">
    <property type="entry name" value="RNaseH-like_sf"/>
</dbReference>
<keyword evidence="6" id="KW-0695">RNA-directed DNA polymerase</keyword>
<feature type="domain" description="Integrase catalytic" evidence="8">
    <location>
        <begin position="218"/>
        <end position="387"/>
    </location>
</feature>
<dbReference type="Pfam" id="PF17921">
    <property type="entry name" value="Integrase_H2C2"/>
    <property type="match status" value="1"/>
</dbReference>
<dbReference type="EMBL" id="JARQWQ010000057">
    <property type="protein sequence ID" value="KAK2556143.1"/>
    <property type="molecule type" value="Genomic_DNA"/>
</dbReference>
<dbReference type="GO" id="GO:0003964">
    <property type="term" value="F:RNA-directed DNA polymerase activity"/>
    <property type="evidence" value="ECO:0007669"/>
    <property type="project" value="UniProtKB-KW"/>
</dbReference>
<dbReference type="Proteomes" id="UP001249851">
    <property type="component" value="Unassembled WGS sequence"/>
</dbReference>
<feature type="compositionally biased region" description="Basic and acidic residues" evidence="7">
    <location>
        <begin position="472"/>
        <end position="481"/>
    </location>
</feature>
<evidence type="ECO:0000256" key="6">
    <source>
        <dbReference type="ARBA" id="ARBA00022918"/>
    </source>
</evidence>
<evidence type="ECO:0000256" key="1">
    <source>
        <dbReference type="ARBA" id="ARBA00022679"/>
    </source>
</evidence>
<organism evidence="9 10">
    <name type="scientific">Acropora cervicornis</name>
    <name type="common">Staghorn coral</name>
    <dbReference type="NCBI Taxonomy" id="6130"/>
    <lineage>
        <taxon>Eukaryota</taxon>
        <taxon>Metazoa</taxon>
        <taxon>Cnidaria</taxon>
        <taxon>Anthozoa</taxon>
        <taxon>Hexacorallia</taxon>
        <taxon>Scleractinia</taxon>
        <taxon>Astrocoeniina</taxon>
        <taxon>Acroporidae</taxon>
        <taxon>Acropora</taxon>
    </lineage>
</organism>
<evidence type="ECO:0000256" key="4">
    <source>
        <dbReference type="ARBA" id="ARBA00022759"/>
    </source>
</evidence>
<comment type="caution">
    <text evidence="9">The sequence shown here is derived from an EMBL/GenBank/DDBJ whole genome shotgun (WGS) entry which is preliminary data.</text>
</comment>
<dbReference type="Pfam" id="PF00665">
    <property type="entry name" value="rve"/>
    <property type="match status" value="1"/>
</dbReference>
<dbReference type="InterPro" id="IPR041373">
    <property type="entry name" value="RT_RNaseH"/>
</dbReference>
<evidence type="ECO:0000256" key="2">
    <source>
        <dbReference type="ARBA" id="ARBA00022695"/>
    </source>
</evidence>
<name>A0AAD9V001_ACRCE</name>
<keyword evidence="3" id="KW-0540">Nuclease</keyword>
<dbReference type="InterPro" id="IPR041588">
    <property type="entry name" value="Integrase_H2C2"/>
</dbReference>
<keyword evidence="10" id="KW-1185">Reference proteome</keyword>
<dbReference type="AlphaFoldDB" id="A0AAD9V001"/>
<proteinExistence type="predicted"/>
<dbReference type="FunFam" id="1.10.340.70:FF:000003">
    <property type="entry name" value="Protein CBG25708"/>
    <property type="match status" value="1"/>
</dbReference>
<dbReference type="Gene3D" id="1.10.340.70">
    <property type="match status" value="1"/>
</dbReference>
<evidence type="ECO:0000256" key="7">
    <source>
        <dbReference type="SAM" id="MobiDB-lite"/>
    </source>
</evidence>
<dbReference type="InterPro" id="IPR050951">
    <property type="entry name" value="Retrovirus_Pol_polyprotein"/>
</dbReference>
<dbReference type="SUPFAM" id="SSF53098">
    <property type="entry name" value="Ribonuclease H-like"/>
    <property type="match status" value="1"/>
</dbReference>
<dbReference type="PANTHER" id="PTHR37984">
    <property type="entry name" value="PROTEIN CBG26694"/>
    <property type="match status" value="1"/>
</dbReference>
<dbReference type="InterPro" id="IPR036397">
    <property type="entry name" value="RNaseH_sf"/>
</dbReference>